<sequence length="846" mass="98124">MTAMNSLLVLDLWQRVDNCFAPISQTQLNFIDKLNAISNTHCKPNHSDIDGETHVASDSHQLIPDFEHLYDFDEWFESIERDFVNENDSRFKKLLNYYSECKQLLEEVNSCLSYLDQLREQYLSVSNKTKTLHTSCEQLLQQQHGLIVAVETISQKLTYFNELQPISKKLSAPTMLVLNESLMPMLSRLDECIAYLEKLLNYYSECKQLLEEVNSCLSYLDQLREQYLTVSNKTKTLHTSCEQLLQQQHGLIVAVETISQKLTYFNELQPISKKLSAPTMLVLNESLMPMLSRLDECIAYLESKKNYRESEVYLKQFLHLQSQALSTIRTHVIKTLEQTSQQVMPETKDALTPNDSVFTLFYGKFQTNAHRIKTLVQQIEERTHQSAQYNQYMSECHQCYFTARESLIGPVLSLAIDEMVASYKRNYCQLIRSSTNMVIHICQDEYQLFFQFFTKTTPLLNDFLNKNCQKLYNTLRPVVIHLEHLESLSEICYILKNEMIDENVLNQSQELEPFIRSIEHLLQDTQERLVYRSNIYIQSNIVDYSPCAGDLAYPEKLEMMKSIAENLVDNKTEDSTDNRFRSRSDSVSSSLSDISFVTNDRNYEKAKKEMNRSPADLHGMWYPTVRRTLVCLTKLYRSLDKSTFQGLSQEVLTACIESLDLAHNQITKRKTLLDGQLFFIKHLLIIREQISPFHIEITLKEVSLDFSRTRSAAFDLLQKRQNLFTLTTNNSLLKFLFEGAPQVTEKVVDSQKAVDNKIKSKCEEFISHSTQLLMSSFINLIDLSKPLQNANQLRSHQMFSSVENIKKAITEAMSQLKSNLSLVESRMSLYLANKDTETILFRPIKV</sequence>
<dbReference type="PANTHER" id="PTHR13302:SF8">
    <property type="entry name" value="CONSERVED OLIGOMERIC GOLGI COMPLEX SUBUNIT 3"/>
    <property type="match status" value="1"/>
</dbReference>
<evidence type="ECO:0000313" key="11">
    <source>
        <dbReference type="EMBL" id="CAD7643092.1"/>
    </source>
</evidence>
<comment type="similarity">
    <text evidence="2">Belongs to the COG3 family.</text>
</comment>
<dbReference type="GO" id="GO:0007030">
    <property type="term" value="P:Golgi organization"/>
    <property type="evidence" value="ECO:0007669"/>
    <property type="project" value="TreeGrafter"/>
</dbReference>
<dbReference type="GO" id="GO:0005801">
    <property type="term" value="C:cis-Golgi network"/>
    <property type="evidence" value="ECO:0007669"/>
    <property type="project" value="InterPro"/>
</dbReference>
<reference evidence="11" key="1">
    <citation type="submission" date="2020-11" db="EMBL/GenBank/DDBJ databases">
        <authorList>
            <person name="Tran Van P."/>
        </authorList>
    </citation>
    <scope>NUCLEOTIDE SEQUENCE</scope>
</reference>
<keyword evidence="4" id="KW-0813">Transport</keyword>
<evidence type="ECO:0000256" key="3">
    <source>
        <dbReference type="ARBA" id="ARBA00020976"/>
    </source>
</evidence>
<organism evidence="11">
    <name type="scientific">Oppiella nova</name>
    <dbReference type="NCBI Taxonomy" id="334625"/>
    <lineage>
        <taxon>Eukaryota</taxon>
        <taxon>Metazoa</taxon>
        <taxon>Ecdysozoa</taxon>
        <taxon>Arthropoda</taxon>
        <taxon>Chelicerata</taxon>
        <taxon>Arachnida</taxon>
        <taxon>Acari</taxon>
        <taxon>Acariformes</taxon>
        <taxon>Sarcoptiformes</taxon>
        <taxon>Oribatida</taxon>
        <taxon>Brachypylina</taxon>
        <taxon>Oppioidea</taxon>
        <taxon>Oppiidae</taxon>
        <taxon>Oppiella</taxon>
    </lineage>
</organism>
<evidence type="ECO:0000259" key="9">
    <source>
        <dbReference type="Pfam" id="PF04136"/>
    </source>
</evidence>
<dbReference type="EMBL" id="CAJPVJ010001256">
    <property type="protein sequence ID" value="CAG2164398.1"/>
    <property type="molecule type" value="Genomic_DNA"/>
</dbReference>
<dbReference type="EMBL" id="OC916081">
    <property type="protein sequence ID" value="CAD7643092.1"/>
    <property type="molecule type" value="Genomic_DNA"/>
</dbReference>
<dbReference type="Pfam" id="PF20671">
    <property type="entry name" value="COG3_C"/>
    <property type="match status" value="1"/>
</dbReference>
<keyword evidence="5" id="KW-0653">Protein transport</keyword>
<evidence type="ECO:0000256" key="5">
    <source>
        <dbReference type="ARBA" id="ARBA00022927"/>
    </source>
</evidence>
<dbReference type="InterPro" id="IPR048685">
    <property type="entry name" value="COG3_C"/>
</dbReference>
<keyword evidence="7" id="KW-0472">Membrane</keyword>
<dbReference type="GO" id="GO:0006891">
    <property type="term" value="P:intra-Golgi vesicle-mediated transport"/>
    <property type="evidence" value="ECO:0007669"/>
    <property type="project" value="TreeGrafter"/>
</dbReference>
<evidence type="ECO:0000256" key="1">
    <source>
        <dbReference type="ARBA" id="ARBA00004395"/>
    </source>
</evidence>
<dbReference type="GO" id="GO:0017119">
    <property type="term" value="C:Golgi transport complex"/>
    <property type="evidence" value="ECO:0007669"/>
    <property type="project" value="TreeGrafter"/>
</dbReference>
<comment type="subcellular location">
    <subcellularLocation>
        <location evidence="1">Golgi apparatus membrane</location>
        <topology evidence="1">Peripheral membrane protein</topology>
    </subcellularLocation>
</comment>
<keyword evidence="12" id="KW-1185">Reference proteome</keyword>
<evidence type="ECO:0000313" key="12">
    <source>
        <dbReference type="Proteomes" id="UP000728032"/>
    </source>
</evidence>
<gene>
    <name evidence="11" type="ORF">ONB1V03_LOCUS3954</name>
</gene>
<evidence type="ECO:0000256" key="4">
    <source>
        <dbReference type="ARBA" id="ARBA00022448"/>
    </source>
</evidence>
<dbReference type="Pfam" id="PF04136">
    <property type="entry name" value="COG3_N"/>
    <property type="match status" value="1"/>
</dbReference>
<dbReference type="OrthoDB" id="296793at2759"/>
<evidence type="ECO:0000256" key="7">
    <source>
        <dbReference type="ARBA" id="ARBA00023136"/>
    </source>
</evidence>
<accession>A0A7R9LJZ7</accession>
<dbReference type="InterPro" id="IPR048320">
    <property type="entry name" value="COG3_N"/>
</dbReference>
<evidence type="ECO:0000256" key="6">
    <source>
        <dbReference type="ARBA" id="ARBA00023034"/>
    </source>
</evidence>
<feature type="domain" description="Conserved oligomeric Golgi complex subunit 3 N-terminal" evidence="9">
    <location>
        <begin position="195"/>
        <end position="338"/>
    </location>
</feature>
<dbReference type="GO" id="GO:0000139">
    <property type="term" value="C:Golgi membrane"/>
    <property type="evidence" value="ECO:0007669"/>
    <property type="project" value="UniProtKB-SubCell"/>
</dbReference>
<protein>
    <recommendedName>
        <fullName evidence="3">Conserved oligomeric Golgi complex subunit 3</fullName>
    </recommendedName>
    <alternativeName>
        <fullName evidence="8">Component of oligomeric Golgi complex 3</fullName>
    </alternativeName>
</protein>
<name>A0A7R9LJZ7_9ACAR</name>
<proteinExistence type="inferred from homology"/>
<evidence type="ECO:0000256" key="8">
    <source>
        <dbReference type="ARBA" id="ARBA00031339"/>
    </source>
</evidence>
<dbReference type="AlphaFoldDB" id="A0A7R9LJZ7"/>
<evidence type="ECO:0000256" key="2">
    <source>
        <dbReference type="ARBA" id="ARBA00009936"/>
    </source>
</evidence>
<keyword evidence="6" id="KW-0333">Golgi apparatus</keyword>
<feature type="domain" description="Conserved oligomeric Golgi complex subunit 3 C-terminal" evidence="10">
    <location>
        <begin position="359"/>
        <end position="708"/>
    </location>
</feature>
<dbReference type="GO" id="GO:0006886">
    <property type="term" value="P:intracellular protein transport"/>
    <property type="evidence" value="ECO:0007669"/>
    <property type="project" value="InterPro"/>
</dbReference>
<evidence type="ECO:0000259" key="10">
    <source>
        <dbReference type="Pfam" id="PF20671"/>
    </source>
</evidence>
<dbReference type="Proteomes" id="UP000728032">
    <property type="component" value="Unassembled WGS sequence"/>
</dbReference>
<dbReference type="InterPro" id="IPR007265">
    <property type="entry name" value="COG_su3"/>
</dbReference>
<dbReference type="PANTHER" id="PTHR13302">
    <property type="entry name" value="CONSERVED OLIGOMERIC GOLGI COMPLEX COMPONENT 3"/>
    <property type="match status" value="1"/>
</dbReference>